<evidence type="ECO:0000256" key="9">
    <source>
        <dbReference type="ARBA" id="ARBA00023136"/>
    </source>
</evidence>
<evidence type="ECO:0000256" key="6">
    <source>
        <dbReference type="ARBA" id="ARBA00022692"/>
    </source>
</evidence>
<dbReference type="GeneID" id="5544341"/>
<feature type="transmembrane region" description="Helical" evidence="10">
    <location>
        <begin position="12"/>
        <end position="28"/>
    </location>
</feature>
<dbReference type="UniPathway" id="UPA00378"/>
<dbReference type="GO" id="GO:0005789">
    <property type="term" value="C:endoplasmic reticulum membrane"/>
    <property type="evidence" value="ECO:0007669"/>
    <property type="project" value="UniProtKB-SubCell"/>
</dbReference>
<keyword evidence="5" id="KW-0808">Transferase</keyword>
<evidence type="ECO:0000256" key="10">
    <source>
        <dbReference type="RuleBase" id="RU363075"/>
    </source>
</evidence>
<dbReference type="GO" id="GO:0052926">
    <property type="term" value="F:dol-P-Man:Man(6)GlcNAc(2)-PP-Dol alpha-1,2-mannosyltransferase activity"/>
    <property type="evidence" value="ECO:0007669"/>
    <property type="project" value="EnsemblFungi"/>
</dbReference>
<keyword evidence="6 10" id="KW-0812">Transmembrane</keyword>
<dbReference type="RefSeq" id="XP_001644081.1">
    <property type="nucleotide sequence ID" value="XM_001644031.1"/>
</dbReference>
<dbReference type="InterPro" id="IPR005599">
    <property type="entry name" value="GPI_mannosylTrfase"/>
</dbReference>
<evidence type="ECO:0000256" key="2">
    <source>
        <dbReference type="ARBA" id="ARBA00004922"/>
    </source>
</evidence>
<feature type="transmembrane region" description="Helical" evidence="10">
    <location>
        <begin position="325"/>
        <end position="349"/>
    </location>
</feature>
<dbReference type="PANTHER" id="PTHR22760">
    <property type="entry name" value="GLYCOSYLTRANSFERASE"/>
    <property type="match status" value="1"/>
</dbReference>
<dbReference type="AlphaFoldDB" id="A7TNH0"/>
<dbReference type="FunCoup" id="A7TNH0">
    <property type="interactions" value="962"/>
</dbReference>
<dbReference type="HOGENOM" id="CLU_018152_1_1_1"/>
<evidence type="ECO:0000313" key="11">
    <source>
        <dbReference type="EMBL" id="EDO16223.1"/>
    </source>
</evidence>
<dbReference type="PhylomeDB" id="A7TNH0"/>
<dbReference type="OMA" id="PRDMHAK"/>
<evidence type="ECO:0000313" key="12">
    <source>
        <dbReference type="Proteomes" id="UP000000267"/>
    </source>
</evidence>
<evidence type="ECO:0000256" key="1">
    <source>
        <dbReference type="ARBA" id="ARBA00004477"/>
    </source>
</evidence>
<dbReference type="OrthoDB" id="497541at2759"/>
<evidence type="ECO:0000256" key="4">
    <source>
        <dbReference type="ARBA" id="ARBA00022676"/>
    </source>
</evidence>
<reference evidence="11 12" key="1">
    <citation type="journal article" date="2007" name="Proc. Natl. Acad. Sci. U.S.A.">
        <title>Independent sorting-out of thousands of duplicated gene pairs in two yeast species descended from a whole-genome duplication.</title>
        <authorList>
            <person name="Scannell D.R."/>
            <person name="Frank A.C."/>
            <person name="Conant G.C."/>
            <person name="Byrne K.P."/>
            <person name="Woolfit M."/>
            <person name="Wolfe K.H."/>
        </authorList>
    </citation>
    <scope>NUCLEOTIDE SEQUENCE [LARGE SCALE GENOMIC DNA]</scope>
    <source>
        <strain evidence="12">ATCC 22028 / DSM 70294 / BCRC 21397 / CBS 2163 / NBRC 10782 / NRRL Y-8283 / UCD 57-17</strain>
    </source>
</reference>
<dbReference type="PANTHER" id="PTHR22760:SF2">
    <property type="entry name" value="ALPHA-1,2-MANNOSYLTRANSFERASE ALG9"/>
    <property type="match status" value="1"/>
</dbReference>
<keyword evidence="12" id="KW-1185">Reference proteome</keyword>
<keyword evidence="8 10" id="KW-1133">Transmembrane helix</keyword>
<dbReference type="InParanoid" id="A7TNH0"/>
<dbReference type="GO" id="GO:0052918">
    <property type="term" value="F:dol-P-Man:Man(8)GlcNAc(2)-PP-Dol alpha-1,2-mannosyltransferase activity"/>
    <property type="evidence" value="ECO:0007669"/>
    <property type="project" value="EnsemblFungi"/>
</dbReference>
<feature type="transmembrane region" description="Helical" evidence="10">
    <location>
        <begin position="273"/>
        <end position="294"/>
    </location>
</feature>
<dbReference type="Proteomes" id="UP000000267">
    <property type="component" value="Unassembled WGS sequence"/>
</dbReference>
<evidence type="ECO:0000256" key="5">
    <source>
        <dbReference type="ARBA" id="ARBA00022679"/>
    </source>
</evidence>
<feature type="transmembrane region" description="Helical" evidence="10">
    <location>
        <begin position="181"/>
        <end position="208"/>
    </location>
</feature>
<feature type="transmembrane region" description="Helical" evidence="10">
    <location>
        <begin position="66"/>
        <end position="84"/>
    </location>
</feature>
<comment type="similarity">
    <text evidence="3 10">Belongs to the glycosyltransferase 22 family.</text>
</comment>
<keyword evidence="4 10" id="KW-0328">Glycosyltransferase</keyword>
<dbReference type="EC" id="2.4.1.-" evidence="10"/>
<protein>
    <recommendedName>
        <fullName evidence="10">Mannosyltransferase</fullName>
        <ecNumber evidence="10">2.4.1.-</ecNumber>
    </recommendedName>
</protein>
<feature type="transmembrane region" description="Helical" evidence="10">
    <location>
        <begin position="361"/>
        <end position="382"/>
    </location>
</feature>
<evidence type="ECO:0000256" key="3">
    <source>
        <dbReference type="ARBA" id="ARBA00007063"/>
    </source>
</evidence>
<dbReference type="GO" id="GO:0006488">
    <property type="term" value="P:dolichol-linked oligosaccharide biosynthetic process"/>
    <property type="evidence" value="ECO:0007669"/>
    <property type="project" value="EnsemblFungi"/>
</dbReference>
<gene>
    <name evidence="11" type="ORF">Kpol_1014p43</name>
</gene>
<organism evidence="12">
    <name type="scientific">Vanderwaltozyma polyspora (strain ATCC 22028 / DSM 70294 / BCRC 21397 / CBS 2163 / NBRC 10782 / NRRL Y-8283 / UCD 57-17)</name>
    <name type="common">Kluyveromyces polysporus</name>
    <dbReference type="NCBI Taxonomy" id="436907"/>
    <lineage>
        <taxon>Eukaryota</taxon>
        <taxon>Fungi</taxon>
        <taxon>Dikarya</taxon>
        <taxon>Ascomycota</taxon>
        <taxon>Saccharomycotina</taxon>
        <taxon>Saccharomycetes</taxon>
        <taxon>Saccharomycetales</taxon>
        <taxon>Saccharomycetaceae</taxon>
        <taxon>Vanderwaltozyma</taxon>
    </lineage>
</organism>
<evidence type="ECO:0000256" key="8">
    <source>
        <dbReference type="ARBA" id="ARBA00022989"/>
    </source>
</evidence>
<accession>A7TNH0</accession>
<dbReference type="KEGG" id="vpo:Kpol_1014p43"/>
<proteinExistence type="inferred from homology"/>
<dbReference type="STRING" id="436907.A7TNH0"/>
<feature type="transmembrane region" description="Helical" evidence="10">
    <location>
        <begin position="220"/>
        <end position="241"/>
    </location>
</feature>
<feature type="transmembrane region" description="Helical" evidence="10">
    <location>
        <begin position="96"/>
        <end position="115"/>
    </location>
</feature>
<evidence type="ECO:0000256" key="7">
    <source>
        <dbReference type="ARBA" id="ARBA00022824"/>
    </source>
</evidence>
<comment type="pathway">
    <text evidence="2">Protein modification; protein glycosylation.</text>
</comment>
<dbReference type="Pfam" id="PF03901">
    <property type="entry name" value="Glyco_transf_22"/>
    <property type="match status" value="1"/>
</dbReference>
<name>A7TNH0_VANPO</name>
<feature type="transmembrane region" description="Helical" evidence="10">
    <location>
        <begin position="136"/>
        <end position="161"/>
    </location>
</feature>
<keyword evidence="9 10" id="KW-0472">Membrane</keyword>
<sequence length="571" mass="65861">MFTIEMMGLKTFGSFILIASLFISRVYIQPKYSLISDCDETFNYWEPLNLLVRGFGKQTWEYSPEYSIRSWAFLLPFYFVLYPFKYYGLLNSEQDYFYITRGFLGLVSFIFEIGLSKEIGSTLSENIGSIWLFLQLFNPGWFHASVELLPSSFAMILYLGSIKYALRYLSRDCTASFLASLTFNFVAGIMGWPFVLVLSVPLVIHYLFTHKIMWTLRTAFDSTVIITVIASIIFTIDSYFYGKFAPVSWNILSYNVINADQNSGPDIFGVEPWSYYVLNLILNFPLPVLIFSIMGIANWRIWPLTVSKLSWLGVFFLQPHKEERFLYPIYGLISLSAAIGFHQFSNIFFGKMKVFKSIVKVALLLIIALQSASRILALIFNYTAPITLYSELYTLGKDDKVLAQDSFTNVCTGREWYHFPNSFFLPENHRLRFIRSGFDGLLPGDFMEDVSIFDAVRTLPKGMNSKNIFDEGKLWPVTNCDYFVDISIPTDKSKDALNPSDMPRNWNKISCTEFINVDDSKILGRSFYIPSTIAKFVAKFSPKYWNKLYGVNYIDYCVYEKTEIVQDNTSI</sequence>
<dbReference type="EMBL" id="DS480430">
    <property type="protein sequence ID" value="EDO16223.1"/>
    <property type="molecule type" value="Genomic_DNA"/>
</dbReference>
<keyword evidence="7 10" id="KW-0256">Endoplasmic reticulum</keyword>
<dbReference type="eggNOG" id="KOG2515">
    <property type="taxonomic scope" value="Eukaryota"/>
</dbReference>
<comment type="subcellular location">
    <subcellularLocation>
        <location evidence="1 10">Endoplasmic reticulum membrane</location>
        <topology evidence="1 10">Multi-pass membrane protein</topology>
    </subcellularLocation>
</comment>